<dbReference type="AlphaFoldDB" id="A0A2T0ARY0"/>
<proteinExistence type="inferred from homology"/>
<feature type="transmembrane region" description="Helical" evidence="7">
    <location>
        <begin position="117"/>
        <end position="134"/>
    </location>
</feature>
<evidence type="ECO:0000256" key="4">
    <source>
        <dbReference type="ARBA" id="ARBA00022692"/>
    </source>
</evidence>
<comment type="subcellular location">
    <subcellularLocation>
        <location evidence="1">Cell membrane</location>
        <topology evidence="1">Multi-pass membrane protein</topology>
    </subcellularLocation>
</comment>
<feature type="transmembrane region" description="Helical" evidence="7">
    <location>
        <begin position="173"/>
        <end position="197"/>
    </location>
</feature>
<keyword evidence="6 7" id="KW-0472">Membrane</keyword>
<dbReference type="Proteomes" id="UP000238415">
    <property type="component" value="Unassembled WGS sequence"/>
</dbReference>
<comment type="caution">
    <text evidence="8">The sequence shown here is derived from an EMBL/GenBank/DDBJ whole genome shotgun (WGS) entry which is preliminary data.</text>
</comment>
<evidence type="ECO:0000313" key="9">
    <source>
        <dbReference type="Proteomes" id="UP000238415"/>
    </source>
</evidence>
<feature type="transmembrane region" description="Helical" evidence="7">
    <location>
        <begin position="274"/>
        <end position="297"/>
    </location>
</feature>
<dbReference type="PANTHER" id="PTHR42775:SF2">
    <property type="entry name" value="PERMEASE"/>
    <property type="match status" value="1"/>
</dbReference>
<keyword evidence="4 7" id="KW-0812">Transmembrane</keyword>
<protein>
    <submittedName>
        <fullName evidence="8">Putative permease</fullName>
    </submittedName>
</protein>
<name>A0A2T0ARY0_9FIRM</name>
<dbReference type="OrthoDB" id="9777774at2"/>
<evidence type="ECO:0000313" key="8">
    <source>
        <dbReference type="EMBL" id="PRR72556.1"/>
    </source>
</evidence>
<dbReference type="PANTHER" id="PTHR42775">
    <property type="entry name" value="PERMEASE RV2963-RELATED"/>
    <property type="match status" value="1"/>
</dbReference>
<dbReference type="InterPro" id="IPR005524">
    <property type="entry name" value="DUF318"/>
</dbReference>
<feature type="transmembrane region" description="Helical" evidence="7">
    <location>
        <begin position="12"/>
        <end position="34"/>
    </location>
</feature>
<accession>A0A2T0ARY0</accession>
<reference evidence="8 9" key="1">
    <citation type="submission" date="2018-03" db="EMBL/GenBank/DDBJ databases">
        <title>Genome sequence of Moorella humiferrea DSM 23265.</title>
        <authorList>
            <person name="Poehlein A."/>
            <person name="Daniel R."/>
        </authorList>
    </citation>
    <scope>NUCLEOTIDE SEQUENCE [LARGE SCALE GENOMIC DNA]</scope>
    <source>
        <strain evidence="8 9">DSM 23265</strain>
    </source>
</reference>
<feature type="transmembrane region" description="Helical" evidence="7">
    <location>
        <begin position="86"/>
        <end position="110"/>
    </location>
</feature>
<feature type="transmembrane region" description="Helical" evidence="7">
    <location>
        <begin position="248"/>
        <end position="267"/>
    </location>
</feature>
<keyword evidence="5 7" id="KW-1133">Transmembrane helix</keyword>
<gene>
    <name evidence="8" type="ORF">MOHU_14850</name>
</gene>
<evidence type="ECO:0000256" key="5">
    <source>
        <dbReference type="ARBA" id="ARBA00022989"/>
    </source>
</evidence>
<feature type="transmembrane region" description="Helical" evidence="7">
    <location>
        <begin position="55"/>
        <end position="80"/>
    </location>
</feature>
<sequence length="298" mass="31397">MGINSLSQAFHFFFTITVELVVLFISVSFLVGLLQEYIPAATIQRVLSGRRGQGNILGAALGAITPFCSCSTIPIMVGLINAGAPFGAASSFLLASPLLNPVILGLFLAFLGWQATVTYAAITFILSVILGAAWEKLGLADQVKRVRISGGHTDNQEPHDFCSRLVRALNGAWHQFIGVLPYLLIGVAIGAFIYGFIPAEFVARVAGPGNPLAVPVAAIIGIPLYIRVETMIPIGMVLLQKGMSLGTLIALIIGGAGASIPEVTLLASIFKPRLVAAFVLTIFTVAVLAGYTFNIIFA</sequence>
<evidence type="ECO:0000256" key="2">
    <source>
        <dbReference type="ARBA" id="ARBA00006386"/>
    </source>
</evidence>
<comment type="similarity">
    <text evidence="2">Belongs to the UPF0718 family.</text>
</comment>
<dbReference type="Pfam" id="PF03773">
    <property type="entry name" value="ArsP_1"/>
    <property type="match status" value="1"/>
</dbReference>
<evidence type="ECO:0000256" key="1">
    <source>
        <dbReference type="ARBA" id="ARBA00004651"/>
    </source>
</evidence>
<keyword evidence="9" id="KW-1185">Reference proteome</keyword>
<evidence type="ECO:0000256" key="7">
    <source>
        <dbReference type="SAM" id="Phobius"/>
    </source>
</evidence>
<dbReference type="InterPro" id="IPR053166">
    <property type="entry name" value="UPF0718_permease"/>
</dbReference>
<dbReference type="RefSeq" id="WP_106005451.1">
    <property type="nucleotide sequence ID" value="NZ_CP136419.1"/>
</dbReference>
<evidence type="ECO:0000256" key="6">
    <source>
        <dbReference type="ARBA" id="ARBA00023136"/>
    </source>
</evidence>
<evidence type="ECO:0000256" key="3">
    <source>
        <dbReference type="ARBA" id="ARBA00022475"/>
    </source>
</evidence>
<organism evidence="8 9">
    <name type="scientific">Neomoorella humiferrea</name>
    <dbReference type="NCBI Taxonomy" id="676965"/>
    <lineage>
        <taxon>Bacteria</taxon>
        <taxon>Bacillati</taxon>
        <taxon>Bacillota</taxon>
        <taxon>Clostridia</taxon>
        <taxon>Neomoorellales</taxon>
        <taxon>Neomoorellaceae</taxon>
        <taxon>Neomoorella</taxon>
    </lineage>
</organism>
<dbReference type="EMBL" id="PVXM01000028">
    <property type="protein sequence ID" value="PRR72556.1"/>
    <property type="molecule type" value="Genomic_DNA"/>
</dbReference>
<dbReference type="GO" id="GO:0005886">
    <property type="term" value="C:plasma membrane"/>
    <property type="evidence" value="ECO:0007669"/>
    <property type="project" value="UniProtKB-SubCell"/>
</dbReference>
<keyword evidence="3" id="KW-1003">Cell membrane</keyword>
<feature type="transmembrane region" description="Helical" evidence="7">
    <location>
        <begin position="209"/>
        <end position="228"/>
    </location>
</feature>